<dbReference type="EMBL" id="KQ416010">
    <property type="protein sequence ID" value="KOF99140.1"/>
    <property type="molecule type" value="Genomic_DNA"/>
</dbReference>
<dbReference type="SUPFAM" id="SSF52540">
    <property type="entry name" value="P-loop containing nucleoside triphosphate hydrolases"/>
    <property type="match status" value="1"/>
</dbReference>
<evidence type="ECO:0008006" key="2">
    <source>
        <dbReference type="Google" id="ProtNLM"/>
    </source>
</evidence>
<gene>
    <name evidence="1" type="ORF">OCBIM_22019393mg</name>
</gene>
<dbReference type="PANTHER" id="PTHR23274">
    <property type="entry name" value="DNA HELICASE-RELATED"/>
    <property type="match status" value="1"/>
</dbReference>
<dbReference type="GO" id="GO:0006260">
    <property type="term" value="P:DNA replication"/>
    <property type="evidence" value="ECO:0007669"/>
    <property type="project" value="TreeGrafter"/>
</dbReference>
<evidence type="ECO:0000313" key="1">
    <source>
        <dbReference type="EMBL" id="KOF99140.1"/>
    </source>
</evidence>
<sequence length="123" mass="13574">MPLRNLGLPKLCNGTRIIIKKMMPAVLETTTLTGKASSEPVFIPRIPLFPSNIRFQCKRLQLLLKLSFAMSINKAQGQPLDVVGLNLAEPVFSHGQPYAGFSRVGNLNHSFIYVPQGKTKNVV</sequence>
<dbReference type="AlphaFoldDB" id="A0A0L8IDQ2"/>
<protein>
    <recommendedName>
        <fullName evidence="2">ATP-dependent DNA helicase</fullName>
    </recommendedName>
</protein>
<accession>A0A0L8IDQ2</accession>
<dbReference type="OrthoDB" id="6127221at2759"/>
<dbReference type="InterPro" id="IPR027417">
    <property type="entry name" value="P-loop_NTPase"/>
</dbReference>
<proteinExistence type="predicted"/>
<dbReference type="GO" id="GO:0005657">
    <property type="term" value="C:replication fork"/>
    <property type="evidence" value="ECO:0007669"/>
    <property type="project" value="TreeGrafter"/>
</dbReference>
<organism evidence="1">
    <name type="scientific">Octopus bimaculoides</name>
    <name type="common">California two-spotted octopus</name>
    <dbReference type="NCBI Taxonomy" id="37653"/>
    <lineage>
        <taxon>Eukaryota</taxon>
        <taxon>Metazoa</taxon>
        <taxon>Spiralia</taxon>
        <taxon>Lophotrochozoa</taxon>
        <taxon>Mollusca</taxon>
        <taxon>Cephalopoda</taxon>
        <taxon>Coleoidea</taxon>
        <taxon>Octopodiformes</taxon>
        <taxon>Octopoda</taxon>
        <taxon>Incirrata</taxon>
        <taxon>Octopodidae</taxon>
        <taxon>Octopus</taxon>
    </lineage>
</organism>
<name>A0A0L8IDQ2_OCTBM</name>
<dbReference type="PANTHER" id="PTHR23274:SF51">
    <property type="entry name" value="OS03G0423850 PROTEIN"/>
    <property type="match status" value="1"/>
</dbReference>
<reference evidence="1" key="1">
    <citation type="submission" date="2015-07" db="EMBL/GenBank/DDBJ databases">
        <title>MeaNS - Measles Nucleotide Surveillance Program.</title>
        <authorList>
            <person name="Tran T."/>
            <person name="Druce J."/>
        </authorList>
    </citation>
    <scope>NUCLEOTIDE SEQUENCE</scope>
    <source>
        <strain evidence="1">UCB-OBI-ISO-001</strain>
        <tissue evidence="1">Gonad</tissue>
    </source>
</reference>